<accession>A0A375E687</accession>
<dbReference type="Proteomes" id="UP000256952">
    <property type="component" value="Chromosome CBM2613_b"/>
</dbReference>
<dbReference type="PROSITE" id="PS00166">
    <property type="entry name" value="ENOYL_COA_HYDRATASE"/>
    <property type="match status" value="1"/>
</dbReference>
<keyword evidence="3" id="KW-0456">Lyase</keyword>
<dbReference type="InterPro" id="IPR018376">
    <property type="entry name" value="Enoyl-CoA_hyd/isom_CS"/>
</dbReference>
<evidence type="ECO:0000313" key="3">
    <source>
        <dbReference type="EMBL" id="SOZ68785.1"/>
    </source>
</evidence>
<dbReference type="Pfam" id="PF00378">
    <property type="entry name" value="ECH_1"/>
    <property type="match status" value="1"/>
</dbReference>
<dbReference type="InterPro" id="IPR001753">
    <property type="entry name" value="Enoyl-CoA_hydra/iso"/>
</dbReference>
<dbReference type="GO" id="GO:0006635">
    <property type="term" value="P:fatty acid beta-oxidation"/>
    <property type="evidence" value="ECO:0007669"/>
    <property type="project" value="TreeGrafter"/>
</dbReference>
<protein>
    <submittedName>
        <fullName evidence="3">Enoyl-CoA hydratase</fullName>
        <ecNumber evidence="3">4.2.1.17</ecNumber>
    </submittedName>
</protein>
<dbReference type="EC" id="4.2.1.17" evidence="3"/>
<dbReference type="EMBL" id="OFTH01000037">
    <property type="protein sequence ID" value="SOZ68785.1"/>
    <property type="molecule type" value="Genomic_DNA"/>
</dbReference>
<dbReference type="InterPro" id="IPR029045">
    <property type="entry name" value="ClpP/crotonase-like_dom_sf"/>
</dbReference>
<gene>
    <name evidence="3" type="ORF">CBM2613_B120091</name>
</gene>
<dbReference type="Gene3D" id="3.90.226.10">
    <property type="entry name" value="2-enoyl-CoA Hydratase, Chain A, domain 1"/>
    <property type="match status" value="1"/>
</dbReference>
<comment type="caution">
    <text evidence="3">The sequence shown here is derived from an EMBL/GenBank/DDBJ whole genome shotgun (WGS) entry which is preliminary data.</text>
</comment>
<sequence length="279" mass="30023">MTAAKYALRNATLVVCDGIAEFTHQRPEIRNAVTAELRQDYAELLDLVEAERGIRALVLTGSGGSFCAGGDLKSLLAMREDPDPSAREPDAMRRRVMRSHGWLRRLRDLEIPVIAAVDGAAAGAGFSLALASDFVLASERASFSMVFVKIGLVPDMGALYTLPRSVGMSLAKELMLTGRRLGAEEAKRLGLVHAIHPVDDLGLAARRFAARFVHAPREAVALTKRAVNSAFESSFEASLSTEAQAQSVASAAGYFQDAVSGFLRGEALGFDWDRLCKEA</sequence>
<comment type="similarity">
    <text evidence="1 2">Belongs to the enoyl-CoA hydratase/isomerase family.</text>
</comment>
<dbReference type="SUPFAM" id="SSF52096">
    <property type="entry name" value="ClpP/crotonase"/>
    <property type="match status" value="1"/>
</dbReference>
<dbReference type="AlphaFoldDB" id="A0A375E687"/>
<name>A0A375E687_9BURK</name>
<evidence type="ECO:0000256" key="1">
    <source>
        <dbReference type="ARBA" id="ARBA00005254"/>
    </source>
</evidence>
<evidence type="ECO:0000256" key="2">
    <source>
        <dbReference type="RuleBase" id="RU003707"/>
    </source>
</evidence>
<dbReference type="GO" id="GO:0004300">
    <property type="term" value="F:enoyl-CoA hydratase activity"/>
    <property type="evidence" value="ECO:0007669"/>
    <property type="project" value="UniProtKB-EC"/>
</dbReference>
<dbReference type="PANTHER" id="PTHR11941">
    <property type="entry name" value="ENOYL-COA HYDRATASE-RELATED"/>
    <property type="match status" value="1"/>
</dbReference>
<proteinExistence type="inferred from homology"/>
<organism evidence="3">
    <name type="scientific">Cupriavidus taiwanensis</name>
    <dbReference type="NCBI Taxonomy" id="164546"/>
    <lineage>
        <taxon>Bacteria</taxon>
        <taxon>Pseudomonadati</taxon>
        <taxon>Pseudomonadota</taxon>
        <taxon>Betaproteobacteria</taxon>
        <taxon>Burkholderiales</taxon>
        <taxon>Burkholderiaceae</taxon>
        <taxon>Cupriavidus</taxon>
    </lineage>
</organism>
<dbReference type="CDD" id="cd06558">
    <property type="entry name" value="crotonase-like"/>
    <property type="match status" value="1"/>
</dbReference>
<reference evidence="3" key="1">
    <citation type="submission" date="2018-01" db="EMBL/GenBank/DDBJ databases">
        <authorList>
            <person name="Clerissi C."/>
        </authorList>
    </citation>
    <scope>NUCLEOTIDE SEQUENCE</scope>
    <source>
        <strain evidence="3">Cupriavidus taiwanensis STM 8556</strain>
    </source>
</reference>
<dbReference type="RefSeq" id="WP_116332283.1">
    <property type="nucleotide sequence ID" value="NZ_LT992560.1"/>
</dbReference>
<dbReference type="PANTHER" id="PTHR11941:SF133">
    <property type="entry name" value="1,2-EPOXYPHENYLACETYL-COA ISOMERASE"/>
    <property type="match status" value="1"/>
</dbReference>